<gene>
    <name evidence="3" type="ORF">GMRT_10076</name>
</gene>
<name>A0A4Z1SSJ9_GIAMU</name>
<sequence length="1886" mass="212221">MHESELEASLHEAISDNHHRTLFSSGSSVSLSRAPPGRGTRVLMHNPDEQSIEKHEQNLSLMGASAREVLAQSTATIRDRFDTMLETALLQLRTDIANRKMYVMFEDILHCDIRTDHTQARSVLPIFDPFIDKLSRFLHASVNVFLKREVEYCVVDCIAKHIQEHEADVAEIFDLTLAFAQSQLLHNVSEMARVSIVDRNIREKTRFLTEIARLKEMLFQKKSLGDMYLAESSKSRRLLMSLMRNEYVKLGQSFGIKGVLLHSTQCKREVEEEQSRAELEKRAQERNYRLRLINGDITESFDGSEGGVCLGYDQPEPVLEDVNQTKGQLLDKLEHKNAYILDLEKQLRQLKHMKEELSSRTRELETASERLEIVSARRDNLEKYVFKLTGYDIRSMTSSLQPYTLEDLAAITPENGFPDHPVAAELDMSLPLIQPSQALPYIQQSNQLDQRAIMVEKLKGDVEALEKLVSGDLEPIYADLKRYRHNELQHRRKILTYKKFLEYTHGGRLKSHPFEPFEARATPLAIDKQLDMLYWIRKALLKGYGIKIKDGDTEQVILHRLAASLGEVVNEKVKDFNSSFDSNGSIDWEGDIAAETRLVLTNDVASDTTAQAPRKGKNIGRSWMPSIHNATRRMSNLFDEPSGYEDTPIRFEPTRDGPPPDFVCPHCHRNVGVEEFTDFVEETGDRVSLDHQSLRGSIAGLESPMPDSSLSIMAVGPKRWGSLSRAPEIGTGISPAGTQLIPDAPPEQRVAIVPDMQELLSKLPDKDRRDLEEELFKTNILSRKNTALCQEVSERLQKQMASGTHPPDSIAIVSIGAGDEPSDEFTDFDGSFIDFMEVSDNDLNRYEFSEASDYDIFDKLYGMTGCDPECPEFAAFLAERGLDLGVVEPRDVQEYLVVNDVHTVDPLFKDNLAELDQYDRLPEFSDNSILVEVSRDLDLPSVNCPSKNRRRLFTQLRPLPCPELETLFSNLPSRKLYEQYHRSVTRVSSVPTPHASRQYHPFSGKSDNEVLDAVSRSGTFKHYGACDLDARAGPYPLRHRVRTDTLDNRPRTCAEKNAHRMREEAKDILSEVFPSSSKCDSDLGMGTIHQKKRVRPLYQVSVHPVSQQRAELIQRHIYDKVLEFKRAHAMRCYRQFLALEKLRNMKLRLKAAARKQKIAEGHRRVVRAKRQIFREYLQAQGPKELIVPISLVNEYSLRVSEKLEQTAASVSYYEDEGWCVGPASKPARRSISNPLMNDYSCIDTSQLSGFMGPCRSISNPEPRGKKPTRLYTSVAENLVNEIRDLESATSYVQYVLEQIHKEVYKQLGLTNKAVQTRHDVIDSEAFAADQSEVASKERAALAMSIANDILRRSGLLSSRFMLSNTPFDNDRINDVEDVFQRLYEEAGFIQMRLDQRRVEAFHELNDNFMRMQNSTTRPSDITEFLRIRYYGKDVPVERYKYHSSGMWLPTFGEHPRGYNLRLRSIPPGRKDYELLESLEPPKNALQLNDKTLTLVNVIFGGQQNRARQSKQEGALSSDSIMEPDLINPNVSLLPGPEDTMDRLQARLQELIEASARFSSGTRGLHAVSSAFGSTIPRIATRREPEKVEPEFLLSAAGSTVEKREKPRTMLQQTESRHGYTAGSGADYVALLNTVGGNVDQSVHIEGNVVPESDSVINPSEATDLGLPRLLEPEIDSHSHSEHISLANGAVLHVNTVQQHVSLPTDHEEGQLQSKQIHATSVLAGTQRGRQIRTVSALGHKPLAIASRDAQNSGRTGAESLAPIVTSSMTPSTVRAASKSILGQKSRQSATVLPSIVSGTVDRNGEWVSGIATSGSTLPPLMTTAPSQVSSPSSRIMLRHDVRASSKPVHSAHTLDLQVGLPTPERAATQPRLRGNILTMSDLNPTK</sequence>
<evidence type="ECO:0000256" key="1">
    <source>
        <dbReference type="SAM" id="Coils"/>
    </source>
</evidence>
<keyword evidence="4" id="KW-1185">Reference proteome</keyword>
<proteinExistence type="predicted"/>
<evidence type="ECO:0000313" key="4">
    <source>
        <dbReference type="Proteomes" id="UP000315496"/>
    </source>
</evidence>
<feature type="region of interest" description="Disordered" evidence="2">
    <location>
        <begin position="25"/>
        <end position="44"/>
    </location>
</feature>
<dbReference type="EMBL" id="VDLU01000003">
    <property type="protein sequence ID" value="TNJ27955.1"/>
    <property type="molecule type" value="Genomic_DNA"/>
</dbReference>
<dbReference type="VEuPathDB" id="GiardiaDB:GMRT_10076"/>
<organism evidence="3 4">
    <name type="scientific">Giardia muris</name>
    <dbReference type="NCBI Taxonomy" id="5742"/>
    <lineage>
        <taxon>Eukaryota</taxon>
        <taxon>Metamonada</taxon>
        <taxon>Diplomonadida</taxon>
        <taxon>Hexamitidae</taxon>
        <taxon>Giardiinae</taxon>
        <taxon>Giardia</taxon>
    </lineage>
</organism>
<evidence type="ECO:0008006" key="5">
    <source>
        <dbReference type="Google" id="ProtNLM"/>
    </source>
</evidence>
<dbReference type="Proteomes" id="UP000315496">
    <property type="component" value="Chromosome 3"/>
</dbReference>
<accession>A0A4Z1SSJ9</accession>
<evidence type="ECO:0000313" key="3">
    <source>
        <dbReference type="EMBL" id="TNJ27955.1"/>
    </source>
</evidence>
<evidence type="ECO:0000256" key="2">
    <source>
        <dbReference type="SAM" id="MobiDB-lite"/>
    </source>
</evidence>
<dbReference type="OrthoDB" id="10253886at2759"/>
<feature type="region of interest" description="Disordered" evidence="2">
    <location>
        <begin position="1598"/>
        <end position="1618"/>
    </location>
</feature>
<keyword evidence="1" id="KW-0175">Coiled coil</keyword>
<comment type="caution">
    <text evidence="3">The sequence shown here is derived from an EMBL/GenBank/DDBJ whole genome shotgun (WGS) entry which is preliminary data.</text>
</comment>
<feature type="coiled-coil region" evidence="1">
    <location>
        <begin position="336"/>
        <end position="384"/>
    </location>
</feature>
<reference evidence="3 4" key="1">
    <citation type="submission" date="2019-05" db="EMBL/GenBank/DDBJ databases">
        <title>The compact genome of Giardia muris reveals important steps in the evolution of intestinal protozoan parasites.</title>
        <authorList>
            <person name="Xu F."/>
            <person name="Jimenez-Gonzalez A."/>
            <person name="Einarsson E."/>
            <person name="Astvaldsson A."/>
            <person name="Peirasmaki D."/>
            <person name="Eckmann L."/>
            <person name="Andersson J.O."/>
            <person name="Svard S.G."/>
            <person name="Jerlstrom-Hultqvist J."/>
        </authorList>
    </citation>
    <scope>NUCLEOTIDE SEQUENCE [LARGE SCALE GENOMIC DNA]</scope>
    <source>
        <strain evidence="3 4">Roberts-Thomson</strain>
    </source>
</reference>
<protein>
    <recommendedName>
        <fullName evidence="5">Spindle pole protein</fullName>
    </recommendedName>
</protein>